<dbReference type="Pfam" id="PF00528">
    <property type="entry name" value="BPD_transp_1"/>
    <property type="match status" value="1"/>
</dbReference>
<evidence type="ECO:0000259" key="11">
    <source>
        <dbReference type="PROSITE" id="PS50928"/>
    </source>
</evidence>
<keyword evidence="8 9" id="KW-0472">Membrane</keyword>
<dbReference type="SUPFAM" id="SSF160964">
    <property type="entry name" value="MalF N-terminal region-like"/>
    <property type="match status" value="1"/>
</dbReference>
<dbReference type="RefSeq" id="WP_275470503.1">
    <property type="nucleotide sequence ID" value="NZ_JAPDSH010000001.1"/>
</dbReference>
<protein>
    <recommendedName>
        <fullName evidence="10">Maltose/maltodextrin transport system permease protein</fullName>
    </recommendedName>
</protein>
<evidence type="ECO:0000256" key="2">
    <source>
        <dbReference type="ARBA" id="ARBA00009047"/>
    </source>
</evidence>
<keyword evidence="5 10" id="KW-0762">Sugar transport</keyword>
<feature type="transmembrane region" description="Helical" evidence="9">
    <location>
        <begin position="199"/>
        <end position="218"/>
    </location>
</feature>
<reference evidence="12" key="1">
    <citation type="submission" date="2022-10" db="EMBL/GenBank/DDBJ databases">
        <title>Vagococcus sp. isolated from poultry meat.</title>
        <authorList>
            <person name="Johansson P."/>
            <person name="Bjorkroth J."/>
        </authorList>
    </citation>
    <scope>NUCLEOTIDE SEQUENCE</scope>
    <source>
        <strain evidence="12">PNs007</strain>
    </source>
</reference>
<evidence type="ECO:0000256" key="4">
    <source>
        <dbReference type="ARBA" id="ARBA00022475"/>
    </source>
</evidence>
<dbReference type="PROSITE" id="PS50928">
    <property type="entry name" value="ABC_TM1"/>
    <property type="match status" value="1"/>
</dbReference>
<evidence type="ECO:0000256" key="6">
    <source>
        <dbReference type="ARBA" id="ARBA00022692"/>
    </source>
</evidence>
<accession>A0ABT5WYM0</accession>
<keyword evidence="4 10" id="KW-1003">Cell membrane</keyword>
<dbReference type="PANTHER" id="PTHR47314">
    <property type="entry name" value="MALTOSE/MALTODEXTRIN TRANSPORT SYSTEM PERMEASE PROTEIN MALF"/>
    <property type="match status" value="1"/>
</dbReference>
<evidence type="ECO:0000313" key="13">
    <source>
        <dbReference type="Proteomes" id="UP001147148"/>
    </source>
</evidence>
<comment type="similarity">
    <text evidence="2 10">Belongs to the binding-protein-dependent transport system permease family. MalFG subfamily.</text>
</comment>
<feature type="transmembrane region" description="Helical" evidence="9">
    <location>
        <begin position="230"/>
        <end position="250"/>
    </location>
</feature>
<keyword evidence="3 9" id="KW-0813">Transport</keyword>
<feature type="transmembrane region" description="Helical" evidence="9">
    <location>
        <begin position="72"/>
        <end position="94"/>
    </location>
</feature>
<keyword evidence="13" id="KW-1185">Reference proteome</keyword>
<feature type="transmembrane region" description="Helical" evidence="9">
    <location>
        <begin position="338"/>
        <end position="357"/>
    </location>
</feature>
<evidence type="ECO:0000256" key="1">
    <source>
        <dbReference type="ARBA" id="ARBA00004651"/>
    </source>
</evidence>
<keyword evidence="7 9" id="KW-1133">Transmembrane helix</keyword>
<dbReference type="InterPro" id="IPR035906">
    <property type="entry name" value="MetI-like_sf"/>
</dbReference>
<feature type="transmembrane region" description="Helical" evidence="9">
    <location>
        <begin position="134"/>
        <end position="157"/>
    </location>
</feature>
<comment type="caution">
    <text evidence="12">The sequence shown here is derived from an EMBL/GenBank/DDBJ whole genome shotgun (WGS) entry which is preliminary data.</text>
</comment>
<evidence type="ECO:0000256" key="9">
    <source>
        <dbReference type="RuleBase" id="RU363032"/>
    </source>
</evidence>
<feature type="transmembrane region" description="Helical" evidence="9">
    <location>
        <begin position="401"/>
        <end position="423"/>
    </location>
</feature>
<dbReference type="CDD" id="cd06261">
    <property type="entry name" value="TM_PBP2"/>
    <property type="match status" value="1"/>
</dbReference>
<feature type="transmembrane region" description="Helical" evidence="9">
    <location>
        <begin position="35"/>
        <end position="60"/>
    </location>
</feature>
<feature type="transmembrane region" description="Helical" evidence="9">
    <location>
        <begin position="287"/>
        <end position="307"/>
    </location>
</feature>
<dbReference type="InterPro" id="IPR000515">
    <property type="entry name" value="MetI-like"/>
</dbReference>
<evidence type="ECO:0000256" key="8">
    <source>
        <dbReference type="ARBA" id="ARBA00023136"/>
    </source>
</evidence>
<organism evidence="12 13">
    <name type="scientific">Vagococcus proximus</name>
    <dbReference type="NCBI Taxonomy" id="2991417"/>
    <lineage>
        <taxon>Bacteria</taxon>
        <taxon>Bacillati</taxon>
        <taxon>Bacillota</taxon>
        <taxon>Bacilli</taxon>
        <taxon>Lactobacillales</taxon>
        <taxon>Enterococcaceae</taxon>
        <taxon>Vagococcus</taxon>
    </lineage>
</organism>
<proteinExistence type="inferred from homology"/>
<evidence type="ECO:0000256" key="5">
    <source>
        <dbReference type="ARBA" id="ARBA00022597"/>
    </source>
</evidence>
<dbReference type="SUPFAM" id="SSF161098">
    <property type="entry name" value="MetI-like"/>
    <property type="match status" value="1"/>
</dbReference>
<gene>
    <name evidence="12" type="ORF">OL233_00965</name>
</gene>
<feature type="domain" description="ABC transmembrane type-1" evidence="11">
    <location>
        <begin position="195"/>
        <end position="422"/>
    </location>
</feature>
<dbReference type="EMBL" id="JAPDSH010000001">
    <property type="protein sequence ID" value="MDF0478844.1"/>
    <property type="molecule type" value="Genomic_DNA"/>
</dbReference>
<dbReference type="InterPro" id="IPR043738">
    <property type="entry name" value="DUF5683"/>
</dbReference>
<dbReference type="Pfam" id="PF18935">
    <property type="entry name" value="DUF5683"/>
    <property type="match status" value="1"/>
</dbReference>
<comment type="function">
    <text evidence="10">Part of the ABC transporter complex MalEFGK involved in maltose/maltodextrin import. Probably responsible for the translocation of the substrate across the membrane.</text>
</comment>
<comment type="subcellular location">
    <subcellularLocation>
        <location evidence="1 9">Cell membrane</location>
        <topology evidence="1 9">Multi-pass membrane protein</topology>
    </subcellularLocation>
</comment>
<name>A0ABT5WYM0_9ENTE</name>
<dbReference type="Proteomes" id="UP001147148">
    <property type="component" value="Unassembled WGS sequence"/>
</dbReference>
<dbReference type="Gene3D" id="1.10.3720.10">
    <property type="entry name" value="MetI-like"/>
    <property type="match status" value="1"/>
</dbReference>
<evidence type="ECO:0000256" key="7">
    <source>
        <dbReference type="ARBA" id="ARBA00022989"/>
    </source>
</evidence>
<keyword evidence="6 9" id="KW-0812">Transmembrane</keyword>
<evidence type="ECO:0000313" key="12">
    <source>
        <dbReference type="EMBL" id="MDF0478844.1"/>
    </source>
</evidence>
<evidence type="ECO:0000256" key="10">
    <source>
        <dbReference type="RuleBase" id="RU367050"/>
    </source>
</evidence>
<evidence type="ECO:0000256" key="3">
    <source>
        <dbReference type="ARBA" id="ARBA00022448"/>
    </source>
</evidence>
<sequence>MDRTVTNPKDVKKATLYSLIPGGGQLYNEQKFKAIVFFGIFLLFVIEMISFGGAAFQGFVTLGSTPIEDHSLFLMIEGTLQIIITAIFLIFYVLNIRDAKAVAKQWNAGMTVNTTAKGVTDNVLENGFAYLLTLPAYLVMTFTIIFPVLVTLFMAFTNYDFYHIPPASLIDWVGFKNFFSIFFLSSYRDTFGAVFSWTVIWTLCASTLQIVLGVFTAVIANQEFIKGKRIFGIIFLLPWAVPAFITIMSFSNIFNDSIGAINSQVIPMLNHLPFVDIGAIAWKTDPFWTKVAIIMIQGWLGFPYIYVMTTGILQSIPGELYEAAKIDGANAMARFNKITLPMILYVAAPIFVTQYTGNFNNFSMIYLFNNGGPGSVGGGAGSSDILISWIYKLTTGNSPQYSVAAAVTLLISAIVISISLIVFKKTKAFDMEGM</sequence>
<dbReference type="PANTHER" id="PTHR47314:SF1">
    <property type="entry name" value="MALTOSE_MALTODEXTRIN TRANSPORT SYSTEM PERMEASE PROTEIN MALF"/>
    <property type="match status" value="1"/>
</dbReference>